<dbReference type="AlphaFoldDB" id="A0ABD1Q710"/>
<comment type="caution">
    <text evidence="1">The sequence shown here is derived from an EMBL/GenBank/DDBJ whole genome shotgun (WGS) entry which is preliminary data.</text>
</comment>
<keyword evidence="2" id="KW-1185">Reference proteome</keyword>
<evidence type="ECO:0000313" key="1">
    <source>
        <dbReference type="EMBL" id="KAL2471979.1"/>
    </source>
</evidence>
<dbReference type="Proteomes" id="UP001604336">
    <property type="component" value="Unassembled WGS sequence"/>
</dbReference>
<organism evidence="1 2">
    <name type="scientific">Abeliophyllum distichum</name>
    <dbReference type="NCBI Taxonomy" id="126358"/>
    <lineage>
        <taxon>Eukaryota</taxon>
        <taxon>Viridiplantae</taxon>
        <taxon>Streptophyta</taxon>
        <taxon>Embryophyta</taxon>
        <taxon>Tracheophyta</taxon>
        <taxon>Spermatophyta</taxon>
        <taxon>Magnoliopsida</taxon>
        <taxon>eudicotyledons</taxon>
        <taxon>Gunneridae</taxon>
        <taxon>Pentapetalae</taxon>
        <taxon>asterids</taxon>
        <taxon>lamiids</taxon>
        <taxon>Lamiales</taxon>
        <taxon>Oleaceae</taxon>
        <taxon>Forsythieae</taxon>
        <taxon>Abeliophyllum</taxon>
    </lineage>
</organism>
<evidence type="ECO:0000313" key="2">
    <source>
        <dbReference type="Proteomes" id="UP001604336"/>
    </source>
</evidence>
<gene>
    <name evidence="1" type="ORF">Adt_40115</name>
</gene>
<reference evidence="2" key="1">
    <citation type="submission" date="2024-07" db="EMBL/GenBank/DDBJ databases">
        <title>Two chromosome-level genome assemblies of Korean endemic species Abeliophyllum distichum and Forsythia ovata (Oleaceae).</title>
        <authorList>
            <person name="Jang H."/>
        </authorList>
    </citation>
    <scope>NUCLEOTIDE SEQUENCE [LARGE SCALE GENOMIC DNA]</scope>
</reference>
<sequence length="175" mass="19692">MGLPEDNYSKLGSYCHNLEKTNLGSVFFIQTDVDNRFKYFFMVLGPCIRGLMSSIRQLESFPCAHAIAVALHRGISAHVLCSQYYTIDYWRAAYAETIFSVPNEVEWEVPDHIAISLNILPPLVKRRAGRKSTSRIPSAGECLRCRRCGRCGATGHTQLNCSSQVPLTSSRMDRE</sequence>
<proteinExistence type="predicted"/>
<protein>
    <submittedName>
        <fullName evidence="1">CCHC-type domain-containing protein</fullName>
    </submittedName>
</protein>
<accession>A0ABD1Q710</accession>
<dbReference type="EMBL" id="JBFOLK010000012">
    <property type="protein sequence ID" value="KAL2471979.1"/>
    <property type="molecule type" value="Genomic_DNA"/>
</dbReference>
<name>A0ABD1Q710_9LAMI</name>